<proteinExistence type="predicted"/>
<dbReference type="PANTHER" id="PTHR30092">
    <property type="entry name" value="INNER MEMBRANE PROTEIN CRED"/>
    <property type="match status" value="1"/>
</dbReference>
<reference evidence="2 3" key="1">
    <citation type="journal article" date="2016" name="Nat. Commun.">
        <title>Thousands of microbial genomes shed light on interconnected biogeochemical processes in an aquifer system.</title>
        <authorList>
            <person name="Anantharaman K."/>
            <person name="Brown C.T."/>
            <person name="Hug L.A."/>
            <person name="Sharon I."/>
            <person name="Castelle C.J."/>
            <person name="Probst A.J."/>
            <person name="Thomas B.C."/>
            <person name="Singh A."/>
            <person name="Wilkins M.J."/>
            <person name="Karaoz U."/>
            <person name="Brodie E.L."/>
            <person name="Williams K.H."/>
            <person name="Hubbard S.S."/>
            <person name="Banfield J.F."/>
        </authorList>
    </citation>
    <scope>NUCLEOTIDE SEQUENCE [LARGE SCALE GENOMIC DNA]</scope>
</reference>
<feature type="transmembrane region" description="Helical" evidence="1">
    <location>
        <begin position="325"/>
        <end position="345"/>
    </location>
</feature>
<dbReference type="Pfam" id="PF06123">
    <property type="entry name" value="CreD"/>
    <property type="match status" value="1"/>
</dbReference>
<feature type="transmembrane region" description="Helical" evidence="1">
    <location>
        <begin position="352"/>
        <end position="369"/>
    </location>
</feature>
<dbReference type="PIRSF" id="PIRSF004548">
    <property type="entry name" value="CreD"/>
    <property type="match status" value="1"/>
</dbReference>
<accession>A0A1F5EQM5</accession>
<keyword evidence="1" id="KW-0472">Membrane</keyword>
<dbReference type="AlphaFoldDB" id="A0A1F5EQM5"/>
<dbReference type="NCBIfam" id="NF008712">
    <property type="entry name" value="PRK11715.1-1"/>
    <property type="match status" value="1"/>
</dbReference>
<dbReference type="InterPro" id="IPR010364">
    <property type="entry name" value="Uncharacterised_IM_CreD"/>
</dbReference>
<evidence type="ECO:0000313" key="3">
    <source>
        <dbReference type="Proteomes" id="UP000186545"/>
    </source>
</evidence>
<evidence type="ECO:0000256" key="1">
    <source>
        <dbReference type="SAM" id="Phobius"/>
    </source>
</evidence>
<evidence type="ECO:0000313" key="2">
    <source>
        <dbReference type="EMBL" id="OGD69707.1"/>
    </source>
</evidence>
<name>A0A1F5EQM5_9BACT</name>
<organism evidence="2 3">
    <name type="scientific">Candidatus Campbellbacteria bacterium RIFCSPLOWO2_02_FULL_35_11</name>
    <dbReference type="NCBI Taxonomy" id="1797581"/>
    <lineage>
        <taxon>Bacteria</taxon>
        <taxon>Candidatus Campbelliibacteriota</taxon>
    </lineage>
</organism>
<dbReference type="PANTHER" id="PTHR30092:SF0">
    <property type="entry name" value="INNER MEMBRANE PROTEIN CRED"/>
    <property type="match status" value="1"/>
</dbReference>
<protein>
    <recommendedName>
        <fullName evidence="4">Cell envelope integrity protein CreD</fullName>
    </recommendedName>
</protein>
<dbReference type="GO" id="GO:0005886">
    <property type="term" value="C:plasma membrane"/>
    <property type="evidence" value="ECO:0007669"/>
    <property type="project" value="TreeGrafter"/>
</dbReference>
<gene>
    <name evidence="2" type="ORF">A3I18_02340</name>
</gene>
<keyword evidence="1" id="KW-1133">Transmembrane helix</keyword>
<evidence type="ECO:0008006" key="4">
    <source>
        <dbReference type="Google" id="ProtNLM"/>
    </source>
</evidence>
<feature type="transmembrane region" description="Helical" evidence="1">
    <location>
        <begin position="431"/>
        <end position="450"/>
    </location>
</feature>
<keyword evidence="1" id="KW-0812">Transmembrane</keyword>
<feature type="transmembrane region" description="Helical" evidence="1">
    <location>
        <begin position="375"/>
        <end position="395"/>
    </location>
</feature>
<feature type="transmembrane region" description="Helical" evidence="1">
    <location>
        <begin position="407"/>
        <end position="425"/>
    </location>
</feature>
<dbReference type="Proteomes" id="UP000186545">
    <property type="component" value="Unassembled WGS sequence"/>
</dbReference>
<dbReference type="EMBL" id="MFAD01000039">
    <property type="protein sequence ID" value="OGD69707.1"/>
    <property type="molecule type" value="Genomic_DNA"/>
</dbReference>
<sequence length="468" mass="52685">MDTIQKILQSTTLKVIFVGILALLLLIPTGMIKSVIRNREMNRDTAIADITSKWGEEQIIAGPILTVPYDSYKTIDGKQIKEIAYAHFLPEDLKIESNVTPELRSRGVYDAVVYSSDIHFSGTFSVPDFSALGIDSYQIHRDEAFVSVGIPDMRGLEERTVFKWNDQNLDFISGIITDDVIRNFNTWGNDYVSADKMRSATVVGSEGKTASGLSVKIPANSFFVKANFNFDLKLKGSERLSFAPLGKTTDVQMTSNWPSPSFDGSFLPDERDVTSDGFTSSWHILNLNRNYPQSWAGNSYEVYDSTFGVSLFNPVDEYQKSDRSVTYALLIIALTFLIFLSFEIFNRKRIHPVQYILVGLALVLFYALLVSISEMLGFDMAYGIASFATVCLILLYSNTVLKEKRFVAIQGGVLIFLYAFVYILLQLEDYALFIGSTGLFIILATIMYLSRKVDWYSLDRGEQNSFKI</sequence>
<comment type="caution">
    <text evidence="2">The sequence shown here is derived from an EMBL/GenBank/DDBJ whole genome shotgun (WGS) entry which is preliminary data.</text>
</comment>
<feature type="transmembrane region" description="Helical" evidence="1">
    <location>
        <begin position="12"/>
        <end position="32"/>
    </location>
</feature>